<dbReference type="InterPro" id="IPR050515">
    <property type="entry name" value="Beta-lactam/transpept"/>
</dbReference>
<evidence type="ECO:0000256" key="1">
    <source>
        <dbReference type="ARBA" id="ARBA00004370"/>
    </source>
</evidence>
<dbReference type="PANTHER" id="PTHR30627:SF1">
    <property type="entry name" value="PEPTIDOGLYCAN D,D-TRANSPEPTIDASE FTSI"/>
    <property type="match status" value="1"/>
</dbReference>
<keyword evidence="2" id="KW-0472">Membrane</keyword>
<evidence type="ECO:0000259" key="3">
    <source>
        <dbReference type="Pfam" id="PF00905"/>
    </source>
</evidence>
<dbReference type="InterPro" id="IPR001460">
    <property type="entry name" value="PCN-bd_Tpept"/>
</dbReference>
<name>X0VIN2_9ZZZZ</name>
<dbReference type="PANTHER" id="PTHR30627">
    <property type="entry name" value="PEPTIDOGLYCAN D,D-TRANSPEPTIDASE"/>
    <property type="match status" value="1"/>
</dbReference>
<proteinExistence type="predicted"/>
<dbReference type="AlphaFoldDB" id="X0VIN2"/>
<feature type="domain" description="Penicillin-binding protein transpeptidase" evidence="3">
    <location>
        <begin position="8"/>
        <end position="235"/>
    </location>
</feature>
<dbReference type="GO" id="GO:0071555">
    <property type="term" value="P:cell wall organization"/>
    <property type="evidence" value="ECO:0007669"/>
    <property type="project" value="TreeGrafter"/>
</dbReference>
<dbReference type="EMBL" id="BARS01035402">
    <property type="protein sequence ID" value="GAG18115.1"/>
    <property type="molecule type" value="Genomic_DNA"/>
</dbReference>
<dbReference type="InterPro" id="IPR012338">
    <property type="entry name" value="Beta-lactam/transpept-like"/>
</dbReference>
<evidence type="ECO:0000313" key="4">
    <source>
        <dbReference type="EMBL" id="GAG18115.1"/>
    </source>
</evidence>
<comment type="caution">
    <text evidence="4">The sequence shown here is derived from an EMBL/GenBank/DDBJ whole genome shotgun (WGS) entry which is preliminary data.</text>
</comment>
<organism evidence="4">
    <name type="scientific">marine sediment metagenome</name>
    <dbReference type="NCBI Taxonomy" id="412755"/>
    <lineage>
        <taxon>unclassified sequences</taxon>
        <taxon>metagenomes</taxon>
        <taxon>ecological metagenomes</taxon>
    </lineage>
</organism>
<dbReference type="SUPFAM" id="SSF56601">
    <property type="entry name" value="beta-lactamase/transpeptidase-like"/>
    <property type="match status" value="1"/>
</dbReference>
<protein>
    <recommendedName>
        <fullName evidence="3">Penicillin-binding protein transpeptidase domain-containing protein</fullName>
    </recommendedName>
</protein>
<dbReference type="GO" id="GO:0005886">
    <property type="term" value="C:plasma membrane"/>
    <property type="evidence" value="ECO:0007669"/>
    <property type="project" value="TreeGrafter"/>
</dbReference>
<dbReference type="Pfam" id="PF00905">
    <property type="entry name" value="Transpeptidase"/>
    <property type="match status" value="1"/>
</dbReference>
<evidence type="ECO:0000256" key="2">
    <source>
        <dbReference type="ARBA" id="ARBA00023136"/>
    </source>
</evidence>
<dbReference type="Gene3D" id="3.40.710.10">
    <property type="entry name" value="DD-peptidase/beta-lactamase superfamily"/>
    <property type="match status" value="1"/>
</dbReference>
<gene>
    <name evidence="4" type="ORF">S01H1_54544</name>
</gene>
<reference evidence="4" key="1">
    <citation type="journal article" date="2014" name="Front. Microbiol.">
        <title>High frequency of phylogenetically diverse reductive dehalogenase-homologous genes in deep subseafloor sedimentary metagenomes.</title>
        <authorList>
            <person name="Kawai M."/>
            <person name="Futagami T."/>
            <person name="Toyoda A."/>
            <person name="Takaki Y."/>
            <person name="Nishi S."/>
            <person name="Hori S."/>
            <person name="Arai W."/>
            <person name="Tsubouchi T."/>
            <person name="Morono Y."/>
            <person name="Uchiyama I."/>
            <person name="Ito T."/>
            <person name="Fujiyama A."/>
            <person name="Inagaki F."/>
            <person name="Takami H."/>
        </authorList>
    </citation>
    <scope>NUCLEOTIDE SEQUENCE</scope>
    <source>
        <strain evidence="4">Expedition CK06-06</strain>
    </source>
</reference>
<dbReference type="GO" id="GO:0008658">
    <property type="term" value="F:penicillin binding"/>
    <property type="evidence" value="ECO:0007669"/>
    <property type="project" value="InterPro"/>
</dbReference>
<comment type="subcellular location">
    <subcellularLocation>
        <location evidence="1">Membrane</location>
    </subcellularLocation>
</comment>
<accession>X0VIN2</accession>
<feature type="non-terminal residue" evidence="4">
    <location>
        <position position="1"/>
    </location>
</feature>
<sequence length="248" mass="27001">EDKGFIKMGGYTINNSHDKPEGIQTMTQVLEKSLNTGAVFVQQLAGKKVFKNYLEKFRFSKKTGIDLEGEVSGNIANLNNKRDIEYATASFGQGISITPMELVAALGAIANKGKIMKPYLVEKFVYSSGGEKIVKPKVSGQVISLETAETLTKMMVSVVENGYGEKAGIPGYFIAAKTGTAQVPEAGGYSDKTIHSFGGFFPAFDPEFLILVKLDNPQKIRFAADSVAPVFGEIAEYILNYYEIPPTR</sequence>